<dbReference type="AlphaFoldDB" id="A0A5H2XRD0"/>
<organism evidence="1">
    <name type="scientific">Prunus dulcis</name>
    <name type="common">Almond</name>
    <name type="synonym">Amygdalus dulcis</name>
    <dbReference type="NCBI Taxonomy" id="3755"/>
    <lineage>
        <taxon>Eukaryota</taxon>
        <taxon>Viridiplantae</taxon>
        <taxon>Streptophyta</taxon>
        <taxon>Embryophyta</taxon>
        <taxon>Tracheophyta</taxon>
        <taxon>Spermatophyta</taxon>
        <taxon>Magnoliopsida</taxon>
        <taxon>eudicotyledons</taxon>
        <taxon>Gunneridae</taxon>
        <taxon>Pentapetalae</taxon>
        <taxon>rosids</taxon>
        <taxon>fabids</taxon>
        <taxon>Rosales</taxon>
        <taxon>Rosaceae</taxon>
        <taxon>Amygdaloideae</taxon>
        <taxon>Amygdaleae</taxon>
        <taxon>Prunus</taxon>
    </lineage>
</organism>
<evidence type="ECO:0008006" key="2">
    <source>
        <dbReference type="Google" id="ProtNLM"/>
    </source>
</evidence>
<evidence type="ECO:0000313" key="1">
    <source>
        <dbReference type="EMBL" id="BBN70383.1"/>
    </source>
</evidence>
<dbReference type="Gene3D" id="3.40.50.300">
    <property type="entry name" value="P-loop containing nucleotide triphosphate hydrolases"/>
    <property type="match status" value="1"/>
</dbReference>
<dbReference type="InterPro" id="IPR027417">
    <property type="entry name" value="P-loop_NTPase"/>
</dbReference>
<sequence>MRNPFLEQTNGLSTHFHAHKTVGLNHQTRGQTSCGCARECRGEVGEGGGRETMAREVEGCILRDGRPVGHKELNERLPLIASERQKYDFQSTKRGIEQIERQKSSSFVDKTFGRVDEKDKVVAKLLNGSGQGGATCLVIPIIGMGGIGKTTLAKLIGLC</sequence>
<dbReference type="EMBL" id="AP021803">
    <property type="protein sequence ID" value="BBN70383.1"/>
    <property type="molecule type" value="Genomic_DNA"/>
</dbReference>
<dbReference type="SUPFAM" id="SSF52540">
    <property type="entry name" value="P-loop containing nucleoside triphosphate hydrolases"/>
    <property type="match status" value="1"/>
</dbReference>
<reference evidence="1" key="1">
    <citation type="journal article" date="2019" name="Science">
        <title>Mutation of a bHLH transcription factor allowed almond domestication.</title>
        <authorList>
            <person name="Sanchez-Perez R."/>
            <person name="Pavan S."/>
            <person name="Mazzeo R."/>
            <person name="Moldovan C."/>
            <person name="Aiese Cigliano R."/>
            <person name="Del Cueto J."/>
            <person name="Ricciardi F."/>
            <person name="Lotti C."/>
            <person name="Ricciardi L."/>
            <person name="Dicenta F."/>
            <person name="Lopez-Marques R.L."/>
            <person name="Lindberg Moller B."/>
        </authorList>
    </citation>
    <scope>NUCLEOTIDE SEQUENCE</scope>
</reference>
<proteinExistence type="predicted"/>
<feature type="non-terminal residue" evidence="1">
    <location>
        <position position="159"/>
    </location>
</feature>
<protein>
    <recommendedName>
        <fullName evidence="2">NB-ARC domain-containing disease resistance protein</fullName>
    </recommendedName>
</protein>
<gene>
    <name evidence="1" type="ORF">Prudu_1466S000700</name>
</gene>
<accession>A0A5H2XRD0</accession>
<name>A0A5H2XRD0_PRUDU</name>